<dbReference type="InterPro" id="IPR036397">
    <property type="entry name" value="RNaseH_sf"/>
</dbReference>
<feature type="domain" description="Integrase zinc-binding" evidence="4">
    <location>
        <begin position="1025"/>
        <end position="1079"/>
    </location>
</feature>
<dbReference type="InterPro" id="IPR043502">
    <property type="entry name" value="DNA/RNA_pol_sf"/>
</dbReference>
<dbReference type="Gene3D" id="3.10.10.10">
    <property type="entry name" value="HIV Type 1 Reverse Transcriptase, subunit A, domain 1"/>
    <property type="match status" value="1"/>
</dbReference>
<gene>
    <name evidence="5" type="ORF">TSUD_398910</name>
</gene>
<dbReference type="Gene3D" id="1.10.340.70">
    <property type="match status" value="1"/>
</dbReference>
<organism evidence="5 6">
    <name type="scientific">Trifolium subterraneum</name>
    <name type="common">Subterranean clover</name>
    <dbReference type="NCBI Taxonomy" id="3900"/>
    <lineage>
        <taxon>Eukaryota</taxon>
        <taxon>Viridiplantae</taxon>
        <taxon>Streptophyta</taxon>
        <taxon>Embryophyta</taxon>
        <taxon>Tracheophyta</taxon>
        <taxon>Spermatophyta</taxon>
        <taxon>Magnoliopsida</taxon>
        <taxon>eudicotyledons</taxon>
        <taxon>Gunneridae</taxon>
        <taxon>Pentapetalae</taxon>
        <taxon>rosids</taxon>
        <taxon>fabids</taxon>
        <taxon>Fabales</taxon>
        <taxon>Fabaceae</taxon>
        <taxon>Papilionoideae</taxon>
        <taxon>50 kb inversion clade</taxon>
        <taxon>NPAAA clade</taxon>
        <taxon>Hologalegina</taxon>
        <taxon>IRL clade</taxon>
        <taxon>Trifolieae</taxon>
        <taxon>Trifolium</taxon>
    </lineage>
</organism>
<feature type="domain" description="Retrotransposon gag" evidence="3">
    <location>
        <begin position="142"/>
        <end position="234"/>
    </location>
</feature>
<dbReference type="EMBL" id="DF973971">
    <property type="protein sequence ID" value="GAU43415.1"/>
    <property type="molecule type" value="Genomic_DNA"/>
</dbReference>
<dbReference type="Gene3D" id="3.30.420.10">
    <property type="entry name" value="Ribonuclease H-like superfamily/Ribonuclease H"/>
    <property type="match status" value="1"/>
</dbReference>
<reference evidence="6" key="1">
    <citation type="journal article" date="2017" name="Front. Plant Sci.">
        <title>Climate Clever Clovers: New Paradigm to Reduce the Environmental Footprint of Ruminants by Breeding Low Methanogenic Forages Utilizing Haplotype Variation.</title>
        <authorList>
            <person name="Kaur P."/>
            <person name="Appels R."/>
            <person name="Bayer P.E."/>
            <person name="Keeble-Gagnere G."/>
            <person name="Wang J."/>
            <person name="Hirakawa H."/>
            <person name="Shirasawa K."/>
            <person name="Vercoe P."/>
            <person name="Stefanova K."/>
            <person name="Durmic Z."/>
            <person name="Nichols P."/>
            <person name="Revell C."/>
            <person name="Isobe S.N."/>
            <person name="Edwards D."/>
            <person name="Erskine W."/>
        </authorList>
    </citation>
    <scope>NUCLEOTIDE SEQUENCE [LARGE SCALE GENOMIC DNA]</scope>
    <source>
        <strain evidence="6">cv. Daliak</strain>
    </source>
</reference>
<dbReference type="GO" id="GO:0003676">
    <property type="term" value="F:nucleic acid binding"/>
    <property type="evidence" value="ECO:0007669"/>
    <property type="project" value="InterPro"/>
</dbReference>
<evidence type="ECO:0000259" key="4">
    <source>
        <dbReference type="Pfam" id="PF17921"/>
    </source>
</evidence>
<feature type="compositionally biased region" description="Acidic residues" evidence="2">
    <location>
        <begin position="50"/>
        <end position="60"/>
    </location>
</feature>
<proteinExistence type="predicted"/>
<sequence length="1226" mass="140048">MQGRRVARQLLFDPEIEKIAKANRKAARLARLAAQDLAELATQNSSDETSSSEEEGEMAEDPPRRTMGDYCHRTDTGQISMGFQPANPVTFDINNTVLSGLRDNQFDGSAIRDPWAHLERFYETCTMCRPEGYTDSQIKLRLFGFTLIGRAKDWLQCIPSGTITTWKELEDKFLERFFTNDMFLARRADITGFEQGESESLYEAYERFKLLLRKCPNHSLDNMEQMQMFIRGLRMQSRMLIDASTRGTIRNKNEDEVRQLVENMCMNAYRSKSERDPKKRGIIEVQDVRCDFCHGPHANGMCSPEAGTEEANYAGGYQKHDPYSKTYNPGWKDNPALKWGNQGNFSQVAAQSSGGFAGNTVDNPKNESCKAIGLRSRVVPSVEDAKKKNKKNEVEGEVENEWLIVDEEKVEKSEELEEEKSENGVKGNVEGEVEKEKKLVDNDSILKRTKKQTLENGDKEQVIPPYVKLLYPHLKKKKEKEDGQFKKFLELFTKLEVNIPFGEALEQMPVYTKFMKDLLSGKRKLRDDENVALSEECSAILQQKLPPKLKDPGSFTIPCTIGNVKIGRALCDLGASINLMPLSMMKKLNSGEPKPTRMTLTLADRSVTYPYGVLEYVLVKVNDLLFPADFVKLDMDEDSEVSLLLGRPFLATWRTLIDVEMRELMLRFQNEQETSQSETPELPIERVIVNSINTEEENLEKEVEECEVSAPELKELPKHLKYVFLGEELMQPAIISSSLSALEEEKLLRVLRENKEALGWKISDLKGISPAYCMHKIKLEEEFKPVVQPQRRLNPTLKEVVKKEVLKLLEAGMIYPISDSSWVSPVHVVPKKGVMTIVRNDKNELIPTRTTTEVNSGYKERSLSVTLHGPDVRKVSRSSFLLFLRRILRLQSDSGRPADQEKTAFTCPFGVFAYRRMPFGLSNAPATFQSCMLSIFSDMIENSIEEFDLEIKDKKGVENVVADHLSRLENSFVTKKEKTGGIIPEEFNWQQKKKFFNDAKFYLWDDPYLFKEGIDGLIRRCVAGEEVQKIMWHCHNSAYGGHHSGERTAAKILQCGFWWPTLFKDCTDFVKNCDKCQRTGNIAMRNEMPQNGILEVEPFDCWGIDFMGPFPSSYSNLYILTCGQVEVSNRQLKQILEKTVATSRKDWSRKLDDALWAYRTAFKTHLGKLKSKWSGPYVIKEVFSHGAVELEEPLSNRTFKVNGQRIKLYKGGDIPIARVYLVLTDL</sequence>
<keyword evidence="1" id="KW-0175">Coiled coil</keyword>
<dbReference type="Proteomes" id="UP000242715">
    <property type="component" value="Unassembled WGS sequence"/>
</dbReference>
<dbReference type="InterPro" id="IPR041588">
    <property type="entry name" value="Integrase_H2C2"/>
</dbReference>
<evidence type="ECO:0000256" key="2">
    <source>
        <dbReference type="SAM" id="MobiDB-lite"/>
    </source>
</evidence>
<dbReference type="InterPro" id="IPR021109">
    <property type="entry name" value="Peptidase_aspartic_dom_sf"/>
</dbReference>
<dbReference type="PANTHER" id="PTHR33067:SF39">
    <property type="entry name" value="TRANSCRIPTION FACTOR INTERACTOR AND REGULATOR CCHC(ZN) FAMILY"/>
    <property type="match status" value="1"/>
</dbReference>
<dbReference type="SUPFAM" id="SSF56672">
    <property type="entry name" value="DNA/RNA polymerases"/>
    <property type="match status" value="2"/>
</dbReference>
<dbReference type="Gene3D" id="2.40.70.10">
    <property type="entry name" value="Acid Proteases"/>
    <property type="match status" value="1"/>
</dbReference>
<accession>A0A2Z6P5J8</accession>
<evidence type="ECO:0008006" key="7">
    <source>
        <dbReference type="Google" id="ProtNLM"/>
    </source>
</evidence>
<evidence type="ECO:0000313" key="6">
    <source>
        <dbReference type="Proteomes" id="UP000242715"/>
    </source>
</evidence>
<feature type="region of interest" description="Disordered" evidence="2">
    <location>
        <begin position="39"/>
        <end position="67"/>
    </location>
</feature>
<feature type="compositionally biased region" description="Low complexity" evidence="2">
    <location>
        <begin position="39"/>
        <end position="49"/>
    </location>
</feature>
<name>A0A2Z6P5J8_TRISU</name>
<dbReference type="Pfam" id="PF17921">
    <property type="entry name" value="Integrase_H2C2"/>
    <property type="match status" value="1"/>
</dbReference>
<evidence type="ECO:0000256" key="1">
    <source>
        <dbReference type="SAM" id="Coils"/>
    </source>
</evidence>
<dbReference type="InterPro" id="IPR012337">
    <property type="entry name" value="RNaseH-like_sf"/>
</dbReference>
<dbReference type="CDD" id="cd00303">
    <property type="entry name" value="retropepsin_like"/>
    <property type="match status" value="1"/>
</dbReference>
<dbReference type="Pfam" id="PF03732">
    <property type="entry name" value="Retrotrans_gag"/>
    <property type="match status" value="1"/>
</dbReference>
<protein>
    <recommendedName>
        <fullName evidence="7">Retrotransposon gag domain-containing protein</fullName>
    </recommendedName>
</protein>
<dbReference type="AlphaFoldDB" id="A0A2Z6P5J8"/>
<dbReference type="OrthoDB" id="1427857at2759"/>
<dbReference type="PANTHER" id="PTHR33067">
    <property type="entry name" value="RNA-DIRECTED DNA POLYMERASE-RELATED"/>
    <property type="match status" value="1"/>
</dbReference>
<evidence type="ECO:0000313" key="5">
    <source>
        <dbReference type="EMBL" id="GAU43415.1"/>
    </source>
</evidence>
<keyword evidence="6" id="KW-1185">Reference proteome</keyword>
<dbReference type="SUPFAM" id="SSF53098">
    <property type="entry name" value="Ribonuclease H-like"/>
    <property type="match status" value="1"/>
</dbReference>
<evidence type="ECO:0000259" key="3">
    <source>
        <dbReference type="Pfam" id="PF03732"/>
    </source>
</evidence>
<feature type="coiled-coil region" evidence="1">
    <location>
        <begin position="689"/>
        <end position="716"/>
    </location>
</feature>
<dbReference type="InterPro" id="IPR005162">
    <property type="entry name" value="Retrotrans_gag_dom"/>
</dbReference>